<dbReference type="Proteomes" id="UP001604335">
    <property type="component" value="Unassembled WGS sequence"/>
</dbReference>
<dbReference type="RefSeq" id="WP_393010500.1">
    <property type="nucleotide sequence ID" value="NZ_JAZAQF010000012.1"/>
</dbReference>
<dbReference type="GO" id="GO:0004519">
    <property type="term" value="F:endonuclease activity"/>
    <property type="evidence" value="ECO:0007669"/>
    <property type="project" value="UniProtKB-KW"/>
</dbReference>
<dbReference type="InterPro" id="IPR011335">
    <property type="entry name" value="Restrct_endonuc-II-like"/>
</dbReference>
<dbReference type="InterPro" id="IPR008538">
    <property type="entry name" value="Uma2"/>
</dbReference>
<comment type="caution">
    <text evidence="2">The sequence shown here is derived from an EMBL/GenBank/DDBJ whole genome shotgun (WGS) entry which is preliminary data.</text>
</comment>
<dbReference type="Gene3D" id="3.90.1570.10">
    <property type="entry name" value="tt1808, chain A"/>
    <property type="match status" value="1"/>
</dbReference>
<protein>
    <submittedName>
        <fullName evidence="2">Uma2 family endonuclease</fullName>
    </submittedName>
</protein>
<evidence type="ECO:0000259" key="1">
    <source>
        <dbReference type="Pfam" id="PF05685"/>
    </source>
</evidence>
<dbReference type="SUPFAM" id="SSF52980">
    <property type="entry name" value="Restriction endonuclease-like"/>
    <property type="match status" value="1"/>
</dbReference>
<name>A0ABW7C5M2_9CYAN</name>
<sequence>MSEVQVYVSEKGPFFYPDLVVSCDPRDLRSRQAIQYPCLIVEVLSPGTAEFDRDQKFQQYARMESLKEYVLISSDRPALDRYYRPEGAAPNCWELTRYGAIDFDPKTLTADEQQRSLSEVSFALQSLDFSDTLAMIYEEIRWGDG</sequence>
<dbReference type="CDD" id="cd06260">
    <property type="entry name" value="DUF820-like"/>
    <property type="match status" value="1"/>
</dbReference>
<reference evidence="3" key="1">
    <citation type="journal article" date="2024" name="Algal Res.">
        <title>Biochemical, toxicological and genomic investigation of a high-biomass producing Limnothrix strain isolated from Italian shallow drinking water reservoir.</title>
        <authorList>
            <person name="Simonazzi M."/>
            <person name="Shishido T.K."/>
            <person name="Delbaje E."/>
            <person name="Wahlsten M."/>
            <person name="Fewer D.P."/>
            <person name="Sivonen K."/>
            <person name="Pezzolesi L."/>
            <person name="Pistocchi R."/>
        </authorList>
    </citation>
    <scope>NUCLEOTIDE SEQUENCE [LARGE SCALE GENOMIC DNA]</scope>
    <source>
        <strain evidence="3">LRLZ20PSL1</strain>
    </source>
</reference>
<dbReference type="EMBL" id="JAZAQF010000012">
    <property type="protein sequence ID" value="MFG3816505.1"/>
    <property type="molecule type" value="Genomic_DNA"/>
</dbReference>
<keyword evidence="2" id="KW-0378">Hydrolase</keyword>
<feature type="domain" description="Putative restriction endonuclease" evidence="1">
    <location>
        <begin position="2"/>
        <end position="98"/>
    </location>
</feature>
<proteinExistence type="predicted"/>
<gene>
    <name evidence="2" type="ORF">VPK24_02560</name>
</gene>
<organism evidence="2 3">
    <name type="scientific">Limnothrix redekei LRLZ20PSL1</name>
    <dbReference type="NCBI Taxonomy" id="3112953"/>
    <lineage>
        <taxon>Bacteria</taxon>
        <taxon>Bacillati</taxon>
        <taxon>Cyanobacteriota</taxon>
        <taxon>Cyanophyceae</taxon>
        <taxon>Pseudanabaenales</taxon>
        <taxon>Pseudanabaenaceae</taxon>
        <taxon>Limnothrix</taxon>
    </lineage>
</organism>
<keyword evidence="2" id="KW-0540">Nuclease</keyword>
<evidence type="ECO:0000313" key="3">
    <source>
        <dbReference type="Proteomes" id="UP001604335"/>
    </source>
</evidence>
<dbReference type="Pfam" id="PF05685">
    <property type="entry name" value="Uma2"/>
    <property type="match status" value="1"/>
</dbReference>
<dbReference type="PANTHER" id="PTHR36558">
    <property type="entry name" value="GLR1098 PROTEIN"/>
    <property type="match status" value="1"/>
</dbReference>
<keyword evidence="2" id="KW-0255">Endonuclease</keyword>
<dbReference type="InterPro" id="IPR012296">
    <property type="entry name" value="Nuclease_put_TT1808"/>
</dbReference>
<keyword evidence="3" id="KW-1185">Reference proteome</keyword>
<evidence type="ECO:0000313" key="2">
    <source>
        <dbReference type="EMBL" id="MFG3816505.1"/>
    </source>
</evidence>
<dbReference type="PANTHER" id="PTHR36558:SF1">
    <property type="entry name" value="RESTRICTION ENDONUCLEASE DOMAIN-CONTAINING PROTEIN-RELATED"/>
    <property type="match status" value="1"/>
</dbReference>
<accession>A0ABW7C5M2</accession>